<evidence type="ECO:0000259" key="11">
    <source>
        <dbReference type="Pfam" id="PF00593"/>
    </source>
</evidence>
<dbReference type="SUPFAM" id="SSF49464">
    <property type="entry name" value="Carboxypeptidase regulatory domain-like"/>
    <property type="match status" value="1"/>
</dbReference>
<evidence type="ECO:0000256" key="7">
    <source>
        <dbReference type="ARBA" id="ARBA00023237"/>
    </source>
</evidence>
<keyword evidence="5 9" id="KW-0798">TonB box</keyword>
<dbReference type="SUPFAM" id="SSF56935">
    <property type="entry name" value="Porins"/>
    <property type="match status" value="1"/>
</dbReference>
<evidence type="ECO:0000256" key="1">
    <source>
        <dbReference type="ARBA" id="ARBA00004571"/>
    </source>
</evidence>
<keyword evidence="4 8" id="KW-0812">Transmembrane</keyword>
<keyword evidence="14" id="KW-1185">Reference proteome</keyword>
<dbReference type="InterPro" id="IPR012910">
    <property type="entry name" value="Plug_dom"/>
</dbReference>
<dbReference type="InterPro" id="IPR037066">
    <property type="entry name" value="Plug_dom_sf"/>
</dbReference>
<dbReference type="Gene3D" id="2.170.130.10">
    <property type="entry name" value="TonB-dependent receptor, plug domain"/>
    <property type="match status" value="1"/>
</dbReference>
<proteinExistence type="inferred from homology"/>
<evidence type="ECO:0000256" key="4">
    <source>
        <dbReference type="ARBA" id="ARBA00022692"/>
    </source>
</evidence>
<dbReference type="NCBIfam" id="TIGR04057">
    <property type="entry name" value="SusC_RagA_signa"/>
    <property type="match status" value="1"/>
</dbReference>
<comment type="caution">
    <text evidence="13">The sequence shown here is derived from an EMBL/GenBank/DDBJ whole genome shotgun (WGS) entry which is preliminary data.</text>
</comment>
<keyword evidence="3 8" id="KW-1134">Transmembrane beta strand</keyword>
<dbReference type="NCBIfam" id="TIGR04056">
    <property type="entry name" value="OMP_RagA_SusC"/>
    <property type="match status" value="1"/>
</dbReference>
<keyword evidence="7 8" id="KW-0998">Cell outer membrane</keyword>
<name>A0ABP8FUJ2_9BACT</name>
<dbReference type="Pfam" id="PF00593">
    <property type="entry name" value="TonB_dep_Rec_b-barrel"/>
    <property type="match status" value="1"/>
</dbReference>
<evidence type="ECO:0000256" key="5">
    <source>
        <dbReference type="ARBA" id="ARBA00023077"/>
    </source>
</evidence>
<evidence type="ECO:0000313" key="14">
    <source>
        <dbReference type="Proteomes" id="UP001501207"/>
    </source>
</evidence>
<comment type="similarity">
    <text evidence="8 9">Belongs to the TonB-dependent receptor family.</text>
</comment>
<organism evidence="13 14">
    <name type="scientific">Compostibacter hankyongensis</name>
    <dbReference type="NCBI Taxonomy" id="1007089"/>
    <lineage>
        <taxon>Bacteria</taxon>
        <taxon>Pseudomonadati</taxon>
        <taxon>Bacteroidota</taxon>
        <taxon>Chitinophagia</taxon>
        <taxon>Chitinophagales</taxon>
        <taxon>Chitinophagaceae</taxon>
        <taxon>Compostibacter</taxon>
    </lineage>
</organism>
<evidence type="ECO:0000313" key="13">
    <source>
        <dbReference type="EMBL" id="GAA4311283.1"/>
    </source>
</evidence>
<dbReference type="InterPro" id="IPR036942">
    <property type="entry name" value="Beta-barrel_TonB_sf"/>
</dbReference>
<dbReference type="InterPro" id="IPR008969">
    <property type="entry name" value="CarboxyPept-like_regulatory"/>
</dbReference>
<dbReference type="EMBL" id="BAABFN010000004">
    <property type="protein sequence ID" value="GAA4311283.1"/>
    <property type="molecule type" value="Genomic_DNA"/>
</dbReference>
<evidence type="ECO:0000256" key="10">
    <source>
        <dbReference type="SAM" id="SignalP"/>
    </source>
</evidence>
<keyword evidence="6 8" id="KW-0472">Membrane</keyword>
<accession>A0ABP8FUJ2</accession>
<dbReference type="Pfam" id="PF07715">
    <property type="entry name" value="Plug"/>
    <property type="match status" value="1"/>
</dbReference>
<feature type="domain" description="TonB-dependent receptor plug" evidence="12">
    <location>
        <begin position="112"/>
        <end position="245"/>
    </location>
</feature>
<gene>
    <name evidence="13" type="ORF">GCM10023143_20310</name>
</gene>
<reference evidence="14" key="1">
    <citation type="journal article" date="2019" name="Int. J. Syst. Evol. Microbiol.">
        <title>The Global Catalogue of Microorganisms (GCM) 10K type strain sequencing project: providing services to taxonomists for standard genome sequencing and annotation.</title>
        <authorList>
            <consortium name="The Broad Institute Genomics Platform"/>
            <consortium name="The Broad Institute Genome Sequencing Center for Infectious Disease"/>
            <person name="Wu L."/>
            <person name="Ma J."/>
        </authorList>
    </citation>
    <scope>NUCLEOTIDE SEQUENCE [LARGE SCALE GENOMIC DNA]</scope>
    <source>
        <strain evidence="14">JCM 17664</strain>
    </source>
</reference>
<evidence type="ECO:0000259" key="12">
    <source>
        <dbReference type="Pfam" id="PF07715"/>
    </source>
</evidence>
<keyword evidence="10" id="KW-0732">Signal</keyword>
<dbReference type="InterPro" id="IPR023996">
    <property type="entry name" value="TonB-dep_OMP_SusC/RagA"/>
</dbReference>
<dbReference type="Gene3D" id="2.60.40.1120">
    <property type="entry name" value="Carboxypeptidase-like, regulatory domain"/>
    <property type="match status" value="1"/>
</dbReference>
<dbReference type="InterPro" id="IPR039426">
    <property type="entry name" value="TonB-dep_rcpt-like"/>
</dbReference>
<sequence length="1073" mass="119118">MVVLLPLLVCGGMVHAQQSQVTVTGKVVDARSHQPLPGVSVWNPKTNKGLGVTDAAGNYSISIPAGTNIQFRFVGYRSKTVKAASGRVNISLELGDRSLKEAVIVGYQRKTKETLTGAVSVIGHDQIQDAPVANVQDLLQGKVAGLNIQNNTGAPGFRGTVSIRGISQLSISGNGDQSYLATNNPLLVIDNVPVDYDGGFSQDMLQPGAATGPLALIPPEDIETIEVLKDAQATSLYGSRGANGVIIITTRKGNSPTPIIDVNSSVFVNFPPQLRPTWGGNLERWYRVNSILNYSKDLQTARNMLAADGAQFLTDSLNPFYNNATDWQGLFYQTTINTNNNVQISGGNPKLNYKANLSYQLNQGVIKNTGFNKYSLNMQLNMQPMQNLRISTQLFGALGQKQRGNGGGLTGNGAGDAFTSSLLPGPAHFVGIPQFEGYENNMDDNNTVNIRAFVDLDYEFIPNFRINSTTSYDYYTDTRDRFNQAFANNNQTQLYGFVGRRDELNSRNGINYNFNSDKTNAEGGHNVYASLFTEINVKTDNQHIRDVRNGPSDYYWGPRGYSPRFYPGNPWNDAAGINDNGTSVSNLYHALSWAASLSYNYKTKYNIDLAYRLDGNSAAGVNNRYTVNPSIGFRWNFNKEHWMSQFNWLDFGSFRLTYGQNSRATATLVNSLGSFKTSTSYNNIPAIIPNPDILPNPFLQPEKSYQYNFGVDLGLFKSRLEIIYDTYFKKTFNIVRDLYLPNVTGFNKIQLNGASIANFGHELTITGRPIVSPDPKGFQWTINVNGAYNRGVLTHLPGDLQFYRQEQGAPTYQEFALQVGNNVIANYIYKTLGIFQSTDDVPVDPVRGVRYKAFRGNGTNQYFQAGDVNWLDINGDYALDDRDDNIPTGRPAEPLVTGGISNTFNYRNFSLNVYCSYVLDRSILNNALAGRMRRMQSPDQLKITGTAEGPVNVYDLSLIDYWKPGSVNAKYPALEQYYHSLGPINYRLDQTLFQEDGSYFKINQITLSYNFRDFGFMKRWGMRLLRTYVTAYNIGIFSPYSGPNPETVTDLGRDDISGYPSAASFTIGLSTEF</sequence>
<feature type="signal peptide" evidence="10">
    <location>
        <begin position="1"/>
        <end position="16"/>
    </location>
</feature>
<feature type="domain" description="TonB-dependent receptor-like beta-barrel" evidence="11">
    <location>
        <begin position="409"/>
        <end position="879"/>
    </location>
</feature>
<feature type="chain" id="PRO_5046650793" evidence="10">
    <location>
        <begin position="17"/>
        <end position="1073"/>
    </location>
</feature>
<keyword evidence="13" id="KW-0675">Receptor</keyword>
<dbReference type="Proteomes" id="UP001501207">
    <property type="component" value="Unassembled WGS sequence"/>
</dbReference>
<dbReference type="InterPro" id="IPR000531">
    <property type="entry name" value="Beta-barrel_TonB"/>
</dbReference>
<dbReference type="InterPro" id="IPR023997">
    <property type="entry name" value="TonB-dep_OMP_SusC/RagA_CS"/>
</dbReference>
<dbReference type="Pfam" id="PF13715">
    <property type="entry name" value="CarbopepD_reg_2"/>
    <property type="match status" value="1"/>
</dbReference>
<dbReference type="PROSITE" id="PS52016">
    <property type="entry name" value="TONB_DEPENDENT_REC_3"/>
    <property type="match status" value="1"/>
</dbReference>
<evidence type="ECO:0000256" key="2">
    <source>
        <dbReference type="ARBA" id="ARBA00022448"/>
    </source>
</evidence>
<dbReference type="Gene3D" id="2.40.170.20">
    <property type="entry name" value="TonB-dependent receptor, beta-barrel domain"/>
    <property type="match status" value="1"/>
</dbReference>
<evidence type="ECO:0000256" key="8">
    <source>
        <dbReference type="PROSITE-ProRule" id="PRU01360"/>
    </source>
</evidence>
<protein>
    <submittedName>
        <fullName evidence="13">TonB-dependent receptor</fullName>
    </submittedName>
</protein>
<evidence type="ECO:0000256" key="6">
    <source>
        <dbReference type="ARBA" id="ARBA00023136"/>
    </source>
</evidence>
<evidence type="ECO:0000256" key="9">
    <source>
        <dbReference type="RuleBase" id="RU003357"/>
    </source>
</evidence>
<comment type="subcellular location">
    <subcellularLocation>
        <location evidence="1 8">Cell outer membrane</location>
        <topology evidence="1 8">Multi-pass membrane protein</topology>
    </subcellularLocation>
</comment>
<evidence type="ECO:0000256" key="3">
    <source>
        <dbReference type="ARBA" id="ARBA00022452"/>
    </source>
</evidence>
<keyword evidence="2 8" id="KW-0813">Transport</keyword>